<evidence type="ECO:0000259" key="7">
    <source>
        <dbReference type="Pfam" id="PF25973"/>
    </source>
</evidence>
<dbReference type="Pfam" id="PF25954">
    <property type="entry name" value="Beta-barrel_RND_2"/>
    <property type="match status" value="1"/>
</dbReference>
<evidence type="ECO:0000313" key="9">
    <source>
        <dbReference type="EMBL" id="MDL5032555.1"/>
    </source>
</evidence>
<dbReference type="InterPro" id="IPR058649">
    <property type="entry name" value="CzcB_C"/>
</dbReference>
<feature type="signal peptide" evidence="4">
    <location>
        <begin position="1"/>
        <end position="27"/>
    </location>
</feature>
<feature type="compositionally biased region" description="Basic and acidic residues" evidence="3">
    <location>
        <begin position="38"/>
        <end position="65"/>
    </location>
</feature>
<dbReference type="InterPro" id="IPR058647">
    <property type="entry name" value="BSH_CzcB-like"/>
</dbReference>
<name>A0ABT7LI67_9BURK</name>
<evidence type="ECO:0000256" key="3">
    <source>
        <dbReference type="SAM" id="MobiDB-lite"/>
    </source>
</evidence>
<dbReference type="EMBL" id="JASVDS010000003">
    <property type="protein sequence ID" value="MDL5032555.1"/>
    <property type="molecule type" value="Genomic_DNA"/>
</dbReference>
<dbReference type="InterPro" id="IPR051909">
    <property type="entry name" value="MFP_Cation_Efflux"/>
</dbReference>
<dbReference type="InterPro" id="IPR058792">
    <property type="entry name" value="Beta-barrel_RND_2"/>
</dbReference>
<dbReference type="NCBIfam" id="TIGR01730">
    <property type="entry name" value="RND_mfp"/>
    <property type="match status" value="1"/>
</dbReference>
<organism evidence="9 10">
    <name type="scientific">Roseateles subflavus</name>
    <dbReference type="NCBI Taxonomy" id="3053353"/>
    <lineage>
        <taxon>Bacteria</taxon>
        <taxon>Pseudomonadati</taxon>
        <taxon>Pseudomonadota</taxon>
        <taxon>Betaproteobacteria</taxon>
        <taxon>Burkholderiales</taxon>
        <taxon>Sphaerotilaceae</taxon>
        <taxon>Roseateles</taxon>
    </lineage>
</organism>
<dbReference type="InterPro" id="IPR006143">
    <property type="entry name" value="RND_pump_MFP"/>
</dbReference>
<proteinExistence type="inferred from homology"/>
<keyword evidence="4" id="KW-0732">Signal</keyword>
<evidence type="ECO:0000313" key="10">
    <source>
        <dbReference type="Proteomes" id="UP001238603"/>
    </source>
</evidence>
<feature type="domain" description="CusB-like beta-barrel" evidence="6">
    <location>
        <begin position="257"/>
        <end position="331"/>
    </location>
</feature>
<accession>A0ABT7LI67</accession>
<comment type="caution">
    <text evidence="9">The sequence shown here is derived from an EMBL/GenBank/DDBJ whole genome shotgun (WGS) entry which is preliminary data.</text>
</comment>
<dbReference type="Pfam" id="PF25975">
    <property type="entry name" value="CzcB_C"/>
    <property type="match status" value="1"/>
</dbReference>
<dbReference type="Gene3D" id="2.40.50.100">
    <property type="match status" value="1"/>
</dbReference>
<protein>
    <submittedName>
        <fullName evidence="9">Efflux RND transporter periplasmic adaptor subunit</fullName>
    </submittedName>
</protein>
<dbReference type="RefSeq" id="WP_285982649.1">
    <property type="nucleotide sequence ID" value="NZ_JASVDS010000003.1"/>
</dbReference>
<reference evidence="9 10" key="1">
    <citation type="submission" date="2023-06" db="EMBL/GenBank/DDBJ databases">
        <title>Pelomonas sp. APW6 16S ribosomal RNA gene genome sequencing and assembly.</title>
        <authorList>
            <person name="Woo H."/>
        </authorList>
    </citation>
    <scope>NUCLEOTIDE SEQUENCE [LARGE SCALE GENOMIC DNA]</scope>
    <source>
        <strain evidence="9 10">APW6</strain>
    </source>
</reference>
<dbReference type="Gene3D" id="2.40.30.170">
    <property type="match status" value="1"/>
</dbReference>
<dbReference type="Proteomes" id="UP001238603">
    <property type="component" value="Unassembled WGS sequence"/>
</dbReference>
<feature type="domain" description="CzcB-like alpha-helical hairpin" evidence="5">
    <location>
        <begin position="150"/>
        <end position="209"/>
    </location>
</feature>
<evidence type="ECO:0000256" key="2">
    <source>
        <dbReference type="ARBA" id="ARBA00022448"/>
    </source>
</evidence>
<feature type="domain" description="CzcB-like C-terminal circularly permuted SH3-like" evidence="8">
    <location>
        <begin position="339"/>
        <end position="399"/>
    </location>
</feature>
<evidence type="ECO:0000259" key="8">
    <source>
        <dbReference type="Pfam" id="PF25975"/>
    </source>
</evidence>
<dbReference type="Gene3D" id="1.10.287.470">
    <property type="entry name" value="Helix hairpin bin"/>
    <property type="match status" value="1"/>
</dbReference>
<dbReference type="Gene3D" id="2.40.420.20">
    <property type="match status" value="1"/>
</dbReference>
<keyword evidence="10" id="KW-1185">Reference proteome</keyword>
<evidence type="ECO:0000259" key="5">
    <source>
        <dbReference type="Pfam" id="PF25893"/>
    </source>
</evidence>
<dbReference type="PANTHER" id="PTHR30097:SF4">
    <property type="entry name" value="SLR6042 PROTEIN"/>
    <property type="match status" value="1"/>
</dbReference>
<gene>
    <name evidence="9" type="ORF">QRD43_11640</name>
</gene>
<sequence>MNITKKQQTWMAAVVAAGLLGSGAVLWTGRTAAPTPGEHAHREGDSHADKEADKSADKTADSAAAHTDEAALIRLTAAQQQAAGLTVQAAGPGTLRAVSDFSGEIRFNEDRTAHVVPRLAGVADSVSAQLGQQVRSGQVLAVIASPALSELRSELLTAQRRQEAALATHAREKQLWQDRISAEQDYLQAQTALREAGIAVDNARQKLAALGATGAAGSLNRFELRAPFAGTVVEKHLSRGESVREDASVFTLSDLGTVWAEFAVAPQDLAVVRVGQQVVVTSSAFEEQVAGTVSYVGALLGEQTRTARARVTLANPRGAWRPGLFVTVRVLGAEQSVPVAVAADALQTLGQQTVAFKVVPGGFQAVPVRTGRSDGRTVEVLEGLVAGDRIAVANAFVLKSELGKAGAAHEH</sequence>
<dbReference type="SUPFAM" id="SSF111369">
    <property type="entry name" value="HlyD-like secretion proteins"/>
    <property type="match status" value="1"/>
</dbReference>
<evidence type="ECO:0000259" key="6">
    <source>
        <dbReference type="Pfam" id="PF25954"/>
    </source>
</evidence>
<evidence type="ECO:0000256" key="4">
    <source>
        <dbReference type="SAM" id="SignalP"/>
    </source>
</evidence>
<keyword evidence="2" id="KW-0813">Transport</keyword>
<dbReference type="Pfam" id="PF25973">
    <property type="entry name" value="BSH_CzcB"/>
    <property type="match status" value="1"/>
</dbReference>
<dbReference type="Pfam" id="PF25893">
    <property type="entry name" value="HH_CzcB"/>
    <property type="match status" value="1"/>
</dbReference>
<dbReference type="PANTHER" id="PTHR30097">
    <property type="entry name" value="CATION EFFLUX SYSTEM PROTEIN CUSB"/>
    <property type="match status" value="1"/>
</dbReference>
<evidence type="ECO:0000256" key="1">
    <source>
        <dbReference type="ARBA" id="ARBA00009477"/>
    </source>
</evidence>
<feature type="domain" description="CzcB-like barrel-sandwich hybrid" evidence="7">
    <location>
        <begin position="111"/>
        <end position="254"/>
    </location>
</feature>
<comment type="similarity">
    <text evidence="1">Belongs to the membrane fusion protein (MFP) (TC 8.A.1) family.</text>
</comment>
<dbReference type="InterPro" id="IPR058648">
    <property type="entry name" value="HH_CzcB-like"/>
</dbReference>
<feature type="region of interest" description="Disordered" evidence="3">
    <location>
        <begin position="30"/>
        <end position="65"/>
    </location>
</feature>
<feature type="chain" id="PRO_5046469756" evidence="4">
    <location>
        <begin position="28"/>
        <end position="411"/>
    </location>
</feature>